<keyword evidence="4 6" id="KW-0697">Rotamase</keyword>
<keyword evidence="10" id="KW-1185">Reference proteome</keyword>
<gene>
    <name evidence="9" type="ORF">D7D94_06535</name>
</gene>
<feature type="chain" id="PRO_5026249916" description="peptidylprolyl isomerase" evidence="7">
    <location>
        <begin position="26"/>
        <end position="327"/>
    </location>
</feature>
<proteinExistence type="inferred from homology"/>
<evidence type="ECO:0000259" key="8">
    <source>
        <dbReference type="PROSITE" id="PS50059"/>
    </source>
</evidence>
<dbReference type="PANTHER" id="PTHR43811">
    <property type="entry name" value="FKBP-TYPE PEPTIDYL-PROLYL CIS-TRANS ISOMERASE FKPA"/>
    <property type="match status" value="1"/>
</dbReference>
<dbReference type="GO" id="GO:0003755">
    <property type="term" value="F:peptidyl-prolyl cis-trans isomerase activity"/>
    <property type="evidence" value="ECO:0007669"/>
    <property type="project" value="UniProtKB-KW"/>
</dbReference>
<protein>
    <recommendedName>
        <fullName evidence="3 6">peptidylprolyl isomerase</fullName>
        <ecNumber evidence="3 6">5.2.1.8</ecNumber>
    </recommendedName>
</protein>
<dbReference type="OrthoDB" id="25996at2"/>
<evidence type="ECO:0000256" key="3">
    <source>
        <dbReference type="ARBA" id="ARBA00013194"/>
    </source>
</evidence>
<feature type="domain" description="PPIase FKBP-type" evidence="8">
    <location>
        <begin position="229"/>
        <end position="314"/>
    </location>
</feature>
<evidence type="ECO:0000256" key="2">
    <source>
        <dbReference type="ARBA" id="ARBA00006577"/>
    </source>
</evidence>
<accession>A0A6I6DV18</accession>
<dbReference type="Gene3D" id="3.10.50.40">
    <property type="match status" value="1"/>
</dbReference>
<dbReference type="KEGG" id="moj:D7D94_06535"/>
<evidence type="ECO:0000313" key="9">
    <source>
        <dbReference type="EMBL" id="QGU28835.1"/>
    </source>
</evidence>
<reference evidence="9 10" key="1">
    <citation type="submission" date="2018-09" db="EMBL/GenBank/DDBJ databases">
        <title>Whole genome sequencing of Microbacterium oryzae strain MB-10T.</title>
        <authorList>
            <person name="Das S.K."/>
        </authorList>
    </citation>
    <scope>NUCLEOTIDE SEQUENCE [LARGE SCALE GENOMIC DNA]</scope>
    <source>
        <strain evidence="9 10">MB-10</strain>
    </source>
</reference>
<evidence type="ECO:0000256" key="4">
    <source>
        <dbReference type="ARBA" id="ARBA00023110"/>
    </source>
</evidence>
<dbReference type="PROSITE" id="PS51257">
    <property type="entry name" value="PROKAR_LIPOPROTEIN"/>
    <property type="match status" value="1"/>
</dbReference>
<dbReference type="EMBL" id="CP032550">
    <property type="protein sequence ID" value="QGU28835.1"/>
    <property type="molecule type" value="Genomic_DNA"/>
</dbReference>
<dbReference type="PANTHER" id="PTHR43811:SF19">
    <property type="entry name" value="39 KDA FK506-BINDING NUCLEAR PROTEIN"/>
    <property type="match status" value="1"/>
</dbReference>
<comment type="catalytic activity">
    <reaction evidence="1 6">
        <text>[protein]-peptidylproline (omega=180) = [protein]-peptidylproline (omega=0)</text>
        <dbReference type="Rhea" id="RHEA:16237"/>
        <dbReference type="Rhea" id="RHEA-COMP:10747"/>
        <dbReference type="Rhea" id="RHEA-COMP:10748"/>
        <dbReference type="ChEBI" id="CHEBI:83833"/>
        <dbReference type="ChEBI" id="CHEBI:83834"/>
        <dbReference type="EC" id="5.2.1.8"/>
    </reaction>
</comment>
<organism evidence="9 10">
    <name type="scientific">Microbacterium oryzae</name>
    <dbReference type="NCBI Taxonomy" id="743009"/>
    <lineage>
        <taxon>Bacteria</taxon>
        <taxon>Bacillati</taxon>
        <taxon>Actinomycetota</taxon>
        <taxon>Actinomycetes</taxon>
        <taxon>Micrococcales</taxon>
        <taxon>Microbacteriaceae</taxon>
        <taxon>Microbacterium</taxon>
    </lineage>
</organism>
<evidence type="ECO:0000256" key="7">
    <source>
        <dbReference type="SAM" id="SignalP"/>
    </source>
</evidence>
<name>A0A6I6DV18_9MICO</name>
<dbReference type="AlphaFoldDB" id="A0A6I6DV18"/>
<feature type="signal peptide" evidence="7">
    <location>
        <begin position="1"/>
        <end position="25"/>
    </location>
</feature>
<dbReference type="SUPFAM" id="SSF54534">
    <property type="entry name" value="FKBP-like"/>
    <property type="match status" value="1"/>
</dbReference>
<evidence type="ECO:0000313" key="10">
    <source>
        <dbReference type="Proteomes" id="UP000422989"/>
    </source>
</evidence>
<sequence>MRARSLGLMSTAVLAALALAGCSPAGDADTEASPTGAPADLCDAAAPTGDAVEAVDVSGDAGKPSEASFKAPLEFDEPQRLVLDEGDGDPVASGDYLQYAMTAYDAVTGDEIGQLGYGEGELLPSLVSPEALGQFVGCENIGSRLVLALPGTTAQDGTQSNGQIYVFDMLGTTPTAAWGEDQEPKAGLPTVELAKDGAPTVTIPEGAKAPETTELETLKAGDGATVGEGDGVLVQYTGVKLSDGSVFDSSWDRGTPAQFQTTGVVEGFKKALEGQKVGSQVLAVIPPAEGYGASEGHELQKETLVFVVDILATQHIEAAAATDVPAR</sequence>
<dbReference type="Pfam" id="PF00254">
    <property type="entry name" value="FKBP_C"/>
    <property type="match status" value="1"/>
</dbReference>
<keyword evidence="7" id="KW-0732">Signal</keyword>
<dbReference type="EC" id="5.2.1.8" evidence="3 6"/>
<evidence type="ECO:0000256" key="5">
    <source>
        <dbReference type="ARBA" id="ARBA00023235"/>
    </source>
</evidence>
<dbReference type="InterPro" id="IPR001179">
    <property type="entry name" value="PPIase_FKBP_dom"/>
</dbReference>
<dbReference type="InterPro" id="IPR046357">
    <property type="entry name" value="PPIase_dom_sf"/>
</dbReference>
<dbReference type="PROSITE" id="PS50059">
    <property type="entry name" value="FKBP_PPIASE"/>
    <property type="match status" value="1"/>
</dbReference>
<dbReference type="Proteomes" id="UP000422989">
    <property type="component" value="Chromosome"/>
</dbReference>
<evidence type="ECO:0000256" key="1">
    <source>
        <dbReference type="ARBA" id="ARBA00000971"/>
    </source>
</evidence>
<comment type="similarity">
    <text evidence="2">Belongs to the FKBP-type PPIase family.</text>
</comment>
<evidence type="ECO:0000256" key="6">
    <source>
        <dbReference type="PROSITE-ProRule" id="PRU00277"/>
    </source>
</evidence>
<keyword evidence="5 6" id="KW-0413">Isomerase</keyword>